<dbReference type="Gene3D" id="1.10.10.10">
    <property type="entry name" value="Winged helix-like DNA-binding domain superfamily/Winged helix DNA-binding domain"/>
    <property type="match status" value="1"/>
</dbReference>
<sequence>MVQYSDLDSTFAALADPTRRGILEHLTDGPASISDLAARFDMSLPGISKHIRLLEEAGLVLTQKKGRVRYCTLGANPLDREAAWIRGHRQSIEDRMDRLAAFLDETKEP</sequence>
<accession>A0ABU3WQT8</accession>
<dbReference type="SMART" id="SM00418">
    <property type="entry name" value="HTH_ARSR"/>
    <property type="match status" value="1"/>
</dbReference>
<dbReference type="PROSITE" id="PS50987">
    <property type="entry name" value="HTH_ARSR_2"/>
    <property type="match status" value="1"/>
</dbReference>
<reference evidence="2 3" key="1">
    <citation type="submission" date="2019-10" db="EMBL/GenBank/DDBJ databases">
        <title>Draft Genome Assembly of Rhodococcus zopfii DSM44189.</title>
        <authorList>
            <person name="Sutton J.M."/>
            <person name="Akob D.M."/>
            <person name="Bushman T.J."/>
        </authorList>
    </citation>
    <scope>NUCLEOTIDE SEQUENCE [LARGE SCALE GENOMIC DNA]</scope>
    <source>
        <strain evidence="2 3">DSM 44189</strain>
    </source>
</reference>
<dbReference type="PRINTS" id="PR00778">
    <property type="entry name" value="HTHARSR"/>
</dbReference>
<proteinExistence type="predicted"/>
<dbReference type="NCBIfam" id="NF033788">
    <property type="entry name" value="HTH_metalloreg"/>
    <property type="match status" value="1"/>
</dbReference>
<evidence type="ECO:0000259" key="1">
    <source>
        <dbReference type="PROSITE" id="PS50987"/>
    </source>
</evidence>
<dbReference type="PANTHER" id="PTHR38600">
    <property type="entry name" value="TRANSCRIPTIONAL REGULATORY PROTEIN"/>
    <property type="match status" value="1"/>
</dbReference>
<dbReference type="EMBL" id="WBMO01000001">
    <property type="protein sequence ID" value="MDV2476369.1"/>
    <property type="molecule type" value="Genomic_DNA"/>
</dbReference>
<dbReference type="Pfam" id="PF12840">
    <property type="entry name" value="HTH_20"/>
    <property type="match status" value="1"/>
</dbReference>
<dbReference type="InterPro" id="IPR011991">
    <property type="entry name" value="ArsR-like_HTH"/>
</dbReference>
<feature type="domain" description="HTH arsR-type" evidence="1">
    <location>
        <begin position="1"/>
        <end position="93"/>
    </location>
</feature>
<dbReference type="InterPro" id="IPR036388">
    <property type="entry name" value="WH-like_DNA-bd_sf"/>
</dbReference>
<organism evidence="2 3">
    <name type="scientific">Rhodococcus zopfii</name>
    <dbReference type="NCBI Taxonomy" id="43772"/>
    <lineage>
        <taxon>Bacteria</taxon>
        <taxon>Bacillati</taxon>
        <taxon>Actinomycetota</taxon>
        <taxon>Actinomycetes</taxon>
        <taxon>Mycobacteriales</taxon>
        <taxon>Nocardiaceae</taxon>
        <taxon>Rhodococcus</taxon>
    </lineage>
</organism>
<dbReference type="RefSeq" id="WP_072809834.1">
    <property type="nucleotide sequence ID" value="NZ_JAHWLX010000279.1"/>
</dbReference>
<dbReference type="InterPro" id="IPR001845">
    <property type="entry name" value="HTH_ArsR_DNA-bd_dom"/>
</dbReference>
<comment type="caution">
    <text evidence="2">The sequence shown here is derived from an EMBL/GenBank/DDBJ whole genome shotgun (WGS) entry which is preliminary data.</text>
</comment>
<name>A0ABU3WQT8_9NOCA</name>
<dbReference type="CDD" id="cd00090">
    <property type="entry name" value="HTH_ARSR"/>
    <property type="match status" value="1"/>
</dbReference>
<evidence type="ECO:0000313" key="2">
    <source>
        <dbReference type="EMBL" id="MDV2476369.1"/>
    </source>
</evidence>
<keyword evidence="3" id="KW-1185">Reference proteome</keyword>
<gene>
    <name evidence="2" type="ORF">F8M49_15425</name>
</gene>
<dbReference type="InterPro" id="IPR036390">
    <property type="entry name" value="WH_DNA-bd_sf"/>
</dbReference>
<dbReference type="SUPFAM" id="SSF46785">
    <property type="entry name" value="Winged helix' DNA-binding domain"/>
    <property type="match status" value="1"/>
</dbReference>
<dbReference type="Proteomes" id="UP001275440">
    <property type="component" value="Unassembled WGS sequence"/>
</dbReference>
<evidence type="ECO:0000313" key="3">
    <source>
        <dbReference type="Proteomes" id="UP001275440"/>
    </source>
</evidence>
<dbReference type="PANTHER" id="PTHR38600:SF2">
    <property type="entry name" value="SLL0088 PROTEIN"/>
    <property type="match status" value="1"/>
</dbReference>
<protein>
    <submittedName>
        <fullName evidence="2">Winged helix-turn-helix transcriptional regulator</fullName>
    </submittedName>
</protein>